<feature type="compositionally biased region" description="Basic and acidic residues" evidence="1">
    <location>
        <begin position="614"/>
        <end position="626"/>
    </location>
</feature>
<feature type="compositionally biased region" description="Polar residues" evidence="1">
    <location>
        <begin position="874"/>
        <end position="883"/>
    </location>
</feature>
<feature type="compositionally biased region" description="Polar residues" evidence="1">
    <location>
        <begin position="642"/>
        <end position="664"/>
    </location>
</feature>
<feature type="compositionally biased region" description="Polar residues" evidence="1">
    <location>
        <begin position="949"/>
        <end position="967"/>
    </location>
</feature>
<feature type="compositionally biased region" description="Low complexity" evidence="1">
    <location>
        <begin position="837"/>
        <end position="848"/>
    </location>
</feature>
<dbReference type="KEGG" id="chig:CH63R_11469"/>
<feature type="compositionally biased region" description="Polar residues" evidence="1">
    <location>
        <begin position="1802"/>
        <end position="1832"/>
    </location>
</feature>
<keyword evidence="3" id="KW-1185">Reference proteome</keyword>
<evidence type="ECO:0000313" key="3">
    <source>
        <dbReference type="Proteomes" id="UP000092177"/>
    </source>
</evidence>
<feature type="region of interest" description="Disordered" evidence="1">
    <location>
        <begin position="1686"/>
        <end position="2029"/>
    </location>
</feature>
<dbReference type="OrthoDB" id="4849809at2759"/>
<gene>
    <name evidence="2" type="ORF">CH63R_11469</name>
</gene>
<feature type="region of interest" description="Disordered" evidence="1">
    <location>
        <begin position="133"/>
        <end position="166"/>
    </location>
</feature>
<feature type="compositionally biased region" description="Polar residues" evidence="1">
    <location>
        <begin position="1616"/>
        <end position="1626"/>
    </location>
</feature>
<accession>A0A1B7XYC9</accession>
<feature type="compositionally biased region" description="Low complexity" evidence="1">
    <location>
        <begin position="1686"/>
        <end position="1698"/>
    </location>
</feature>
<dbReference type="GeneID" id="28870550"/>
<feature type="region of interest" description="Disordered" evidence="1">
    <location>
        <begin position="1513"/>
        <end position="1665"/>
    </location>
</feature>
<feature type="compositionally biased region" description="Low complexity" evidence="1">
    <location>
        <begin position="1729"/>
        <end position="1756"/>
    </location>
</feature>
<feature type="compositionally biased region" description="Polar residues" evidence="1">
    <location>
        <begin position="1389"/>
        <end position="1462"/>
    </location>
</feature>
<feature type="region of interest" description="Disordered" evidence="1">
    <location>
        <begin position="739"/>
        <end position="796"/>
    </location>
</feature>
<feature type="compositionally biased region" description="Acidic residues" evidence="1">
    <location>
        <begin position="1894"/>
        <end position="1907"/>
    </location>
</feature>
<feature type="compositionally biased region" description="Polar residues" evidence="1">
    <location>
        <begin position="151"/>
        <end position="161"/>
    </location>
</feature>
<feature type="compositionally biased region" description="Polar residues" evidence="1">
    <location>
        <begin position="1327"/>
        <end position="1363"/>
    </location>
</feature>
<feature type="region of interest" description="Disordered" evidence="1">
    <location>
        <begin position="506"/>
        <end position="727"/>
    </location>
</feature>
<evidence type="ECO:0000256" key="1">
    <source>
        <dbReference type="SAM" id="MobiDB-lite"/>
    </source>
</evidence>
<dbReference type="RefSeq" id="XP_018153284.1">
    <property type="nucleotide sequence ID" value="XM_018306443.1"/>
</dbReference>
<feature type="compositionally biased region" description="Acidic residues" evidence="1">
    <location>
        <begin position="1948"/>
        <end position="2017"/>
    </location>
</feature>
<protein>
    <submittedName>
        <fullName evidence="2">Xurface protein</fullName>
    </submittedName>
</protein>
<feature type="compositionally biased region" description="Acidic residues" evidence="1">
    <location>
        <begin position="1126"/>
        <end position="1138"/>
    </location>
</feature>
<feature type="compositionally biased region" description="Polar residues" evidence="1">
    <location>
        <begin position="586"/>
        <end position="601"/>
    </location>
</feature>
<feature type="compositionally biased region" description="Polar residues" evidence="1">
    <location>
        <begin position="1235"/>
        <end position="1246"/>
    </location>
</feature>
<dbReference type="Proteomes" id="UP000092177">
    <property type="component" value="Chromosome 8"/>
</dbReference>
<reference evidence="3" key="1">
    <citation type="journal article" date="2017" name="BMC Genomics">
        <title>Gapless genome assembly of Colletotrichum higginsianum reveals chromosome structure and association of transposable elements with secondary metabolite gene clusters.</title>
        <authorList>
            <person name="Dallery J.-F."/>
            <person name="Lapalu N."/>
            <person name="Zampounis A."/>
            <person name="Pigne S."/>
            <person name="Luyten I."/>
            <person name="Amselem J."/>
            <person name="Wittenberg A.H.J."/>
            <person name="Zhou S."/>
            <person name="de Queiroz M.V."/>
            <person name="Robin G.P."/>
            <person name="Auger A."/>
            <person name="Hainaut M."/>
            <person name="Henrissat B."/>
            <person name="Kim K.-T."/>
            <person name="Lee Y.-H."/>
            <person name="Lespinet O."/>
            <person name="Schwartz D.C."/>
            <person name="Thon M.R."/>
            <person name="O'Connell R.J."/>
        </authorList>
    </citation>
    <scope>NUCLEOTIDE SEQUENCE [LARGE SCALE GENOMIC DNA]</scope>
    <source>
        <strain evidence="3">IMI 349063</strain>
    </source>
</reference>
<feature type="compositionally biased region" description="Low complexity" evidence="1">
    <location>
        <begin position="549"/>
        <end position="561"/>
    </location>
</feature>
<dbReference type="EMBL" id="LTAN01000008">
    <property type="protein sequence ID" value="OBR04766.1"/>
    <property type="molecule type" value="Genomic_DNA"/>
</dbReference>
<feature type="region of interest" description="Disordered" evidence="1">
    <location>
        <begin position="101"/>
        <end position="121"/>
    </location>
</feature>
<feature type="compositionally biased region" description="Basic and acidic residues" evidence="1">
    <location>
        <begin position="1066"/>
        <end position="1081"/>
    </location>
</feature>
<feature type="compositionally biased region" description="Polar residues" evidence="1">
    <location>
        <begin position="1099"/>
        <end position="1112"/>
    </location>
</feature>
<organism evidence="2 3">
    <name type="scientific">Colletotrichum higginsianum (strain IMI 349063)</name>
    <name type="common">Crucifer anthracnose fungus</name>
    <dbReference type="NCBI Taxonomy" id="759273"/>
    <lineage>
        <taxon>Eukaryota</taxon>
        <taxon>Fungi</taxon>
        <taxon>Dikarya</taxon>
        <taxon>Ascomycota</taxon>
        <taxon>Pezizomycotina</taxon>
        <taxon>Sordariomycetes</taxon>
        <taxon>Hypocreomycetidae</taxon>
        <taxon>Glomerellales</taxon>
        <taxon>Glomerellaceae</taxon>
        <taxon>Colletotrichum</taxon>
        <taxon>Colletotrichum destructivum species complex</taxon>
    </lineage>
</organism>
<dbReference type="VEuPathDB" id="FungiDB:CH63R_11469"/>
<proteinExistence type="predicted"/>
<feature type="compositionally biased region" description="Basic residues" evidence="1">
    <location>
        <begin position="1034"/>
        <end position="1048"/>
    </location>
</feature>
<feature type="compositionally biased region" description="Polar residues" evidence="1">
    <location>
        <begin position="1253"/>
        <end position="1275"/>
    </location>
</feature>
<feature type="compositionally biased region" description="Polar residues" evidence="1">
    <location>
        <begin position="1532"/>
        <end position="1544"/>
    </location>
</feature>
<feature type="region of interest" description="Disordered" evidence="1">
    <location>
        <begin position="423"/>
        <end position="474"/>
    </location>
</feature>
<feature type="compositionally biased region" description="Basic and acidic residues" evidence="1">
    <location>
        <begin position="1049"/>
        <end position="1059"/>
    </location>
</feature>
<feature type="compositionally biased region" description="Low complexity" evidence="1">
    <location>
        <begin position="1552"/>
        <end position="1567"/>
    </location>
</feature>
<sequence length="2029" mass="216501">MQWTSSGSWQQKPFRFLLRISNTQTALKSAWVIRHKPIHLKLIHLKLIHLKLIHLKLIHLKLIHLKLIHLKLIHLKLIHLKLIHLKFIHFKLMTPFRKPPSPWPWRPRETTSHGKVHQENQKHQTLTSAMFRSGALSPAPPSHPPALGTSLAPQGDTNANRVHQPPPLGVKAGSAEHVFSLLRGGRGLACPHFPKYTTAGVSTARRKYPSRLGFFHASSPKGHISYLETAKFCAACLDQAVPSGYNYWSMVPDGNGSVKGGRWLDTAASSQTYPRLYQSGTERFDKTTVSPQSVPEHLLTSPKEVPIPKVPGALDAWRWLQAQQKPFYLDGLHLTNGSTPFAQLSVEEDSAIVKTSGEPYIAGRSTHAADSQVHQRHVEEGSVVRPKSLQAQRFFPDGFVPSGKPNESAAASTVSLTISKNPAFGTASTSSIKRKAVPARGNGPGTLPASATPPVQQRAVTSPPGLPQPPVSRPEAIHHDAVTGKTMSPQPKAHFLDGSRSISQPTSVFGVDAGQGPHVLVPRNTAALDPPDRTKLPQGDPRFLQDARSSSAISSPQSLSSPTVPMRGAKTPQEVAPSLDRGSSGGNQPISRTSVRSQTGEPTKPALPVLGPKPSDKSKDGRKEQPTSDATAGQVPQDKPTARSSQPRKAESSSQVGRDTLPNSDRTRFARNWYRHDPIDFDELDGPSSPPAEQTPDTRSEETPGTPLPLPRILPQPRSSKTDATDYKLAATAVAELFRLLQSPPEGKSRAKRTLSLPEASNRGSLERSSGVGEPAIHQERQVTKPSKKSKMPQMMSGIPETMSSVAYDTSSMPQKVPYAIQTRSRPPKISNAPQTVSGVPPVVSNVPQTASDAMQKAPSRPPKITNAPRVVSGVSQTMSSAPQKIKMPSVPRKISGQAGSQAMPSIPPQKRRTHEVVEEMPPSPANQLTVTDRSIAKKPSPARPLRSAPTSSQYPVVPSHQPQDTRSLGAAGSKTKSAGPAPKHATGAEKKDAVRSVVDTWRQKTASGSKANPDRGSKAPKPSTVKVADGKVKTKRTAPRAEPRKRRVGDTKKIPGAEKKRKSHPKDPGSLRVPGKEKRGGRSSLGHGKPGAHDTHTTTKISSMSNSTTNCPIYLLGGGSRDSDSDSDVENDDDMSDSDYASNPFQTSDLDDDEPAQEGGPNQSDTEDAANASQDGGPGQDSAQDSRPSSPEFPPGEHVPNPPGQSALTQAEAGRPDSRISLVSQPSIPDVSVPNPSLGGTQQPGTAHDSPRQSWSADQDASDPFGNQQTSVSSGPYMEPPFDTGASSSYCSSPPWLGQTLAADTPQQHSPLEPIGFENSRGLPEQGQTNSTLPNNSQQVDSVSSWPSGTIETAPLSSTDQHGYTAMPSAPSSGNPRVFDGSYYPPVNSASASNDPFQGQAESSQPSFVGDQSQASFLTRQQASVLPSGTSRGLSRNQAQAGADSSGQRNFEMGQSGQMPTSVPEPAPTTGQPAPLGQPGSPWPTATGQGLNASYFSEAPYTSAEAAYDPYSTSLLAPEKHADPQPDPWTASRTGNTAEQTSPWAPKQYEPFSPSSPTVPVPSFSSNQAWDQQAGPPATFGRQQERQPFPGDQSLGTDPSEWNSRDKSVAPTDSWDPNATRQSSPAPYAAQGSQRAPYGSYQSPPRNRLYALGDPSPQRTGGSNKGKILLAAAAGAAVGIGAAALLSRSSSASSKSSHIQSPPPGTDVKNYAAWGNVPASNDGFPYDGAYSGSEKAGGASSSSSSSPSSSSSSGHGNRDDPAQREAASHDWNDVDSDDNQSGASNDEGFGMRDDGDESDNHSVASDQLTSLSYDNENAPQAPSVSGASDSDQAGWYDGDGYGSAWNDEENHDQGSQGSDRSQAGEHDMYGSDQELAYNSEPQGQFTSGSDQGSESEQEYMVDDEAVHEESPSSVAGSDHYLEQSGTEQDESGLDEEGEDCIGHEIVDESDEAEGYGEEEQDGSQEDEYEIENDGEEEEEEEESEEEEEEEEEESEEDESEEEEEEESEDYAEEYDEGGGGSDSDAYSY</sequence>
<feature type="compositionally biased region" description="Basic and acidic residues" evidence="1">
    <location>
        <begin position="1757"/>
        <end position="1773"/>
    </location>
</feature>
<feature type="compositionally biased region" description="Acidic residues" evidence="1">
    <location>
        <begin position="1928"/>
        <end position="1940"/>
    </location>
</feature>
<evidence type="ECO:0000313" key="2">
    <source>
        <dbReference type="EMBL" id="OBR04766.1"/>
    </source>
</evidence>
<comment type="caution">
    <text evidence="2">The sequence shown here is derived from an EMBL/GenBank/DDBJ whole genome shotgun (WGS) entry which is preliminary data.</text>
</comment>
<feature type="region of interest" description="Disordered" evidence="1">
    <location>
        <begin position="824"/>
        <end position="1492"/>
    </location>
</feature>
<name>A0A1B7XYC9_COLHI</name>
<feature type="compositionally biased region" description="Basic and acidic residues" evidence="1">
    <location>
        <begin position="106"/>
        <end position="121"/>
    </location>
</feature>